<evidence type="ECO:0000256" key="4">
    <source>
        <dbReference type="ARBA" id="ARBA00023242"/>
    </source>
</evidence>
<evidence type="ECO:0000259" key="6">
    <source>
        <dbReference type="PROSITE" id="PS50048"/>
    </source>
</evidence>
<dbReference type="PROSITE" id="PS50048">
    <property type="entry name" value="ZN2_CY6_FUNGAL_2"/>
    <property type="match status" value="1"/>
</dbReference>
<dbReference type="GO" id="GO:0000981">
    <property type="term" value="F:DNA-binding transcription factor activity, RNA polymerase II-specific"/>
    <property type="evidence" value="ECO:0007669"/>
    <property type="project" value="InterPro"/>
</dbReference>
<dbReference type="SMART" id="SM00066">
    <property type="entry name" value="GAL4"/>
    <property type="match status" value="1"/>
</dbReference>
<feature type="region of interest" description="Disordered" evidence="5">
    <location>
        <begin position="131"/>
        <end position="159"/>
    </location>
</feature>
<reference evidence="7" key="1">
    <citation type="submission" date="2023-03" db="EMBL/GenBank/DDBJ databases">
        <title>Massive genome expansion in bonnet fungi (Mycena s.s.) driven by repeated elements and novel gene families across ecological guilds.</title>
        <authorList>
            <consortium name="Lawrence Berkeley National Laboratory"/>
            <person name="Harder C.B."/>
            <person name="Miyauchi S."/>
            <person name="Viragh M."/>
            <person name="Kuo A."/>
            <person name="Thoen E."/>
            <person name="Andreopoulos B."/>
            <person name="Lu D."/>
            <person name="Skrede I."/>
            <person name="Drula E."/>
            <person name="Henrissat B."/>
            <person name="Morin E."/>
            <person name="Kohler A."/>
            <person name="Barry K."/>
            <person name="LaButti K."/>
            <person name="Morin E."/>
            <person name="Salamov A."/>
            <person name="Lipzen A."/>
            <person name="Mereny Z."/>
            <person name="Hegedus B."/>
            <person name="Baldrian P."/>
            <person name="Stursova M."/>
            <person name="Weitz H."/>
            <person name="Taylor A."/>
            <person name="Grigoriev I.V."/>
            <person name="Nagy L.G."/>
            <person name="Martin F."/>
            <person name="Kauserud H."/>
        </authorList>
    </citation>
    <scope>NUCLEOTIDE SEQUENCE</scope>
    <source>
        <strain evidence="7">CBHHK188m</strain>
    </source>
</reference>
<dbReference type="Proteomes" id="UP001215280">
    <property type="component" value="Unassembled WGS sequence"/>
</dbReference>
<dbReference type="AlphaFoldDB" id="A0AAD7KBM8"/>
<gene>
    <name evidence="7" type="ORF">DFH07DRAFT_790295</name>
</gene>
<protein>
    <recommendedName>
        <fullName evidence="6">Zn(2)-C6 fungal-type domain-containing protein</fullName>
    </recommendedName>
</protein>
<evidence type="ECO:0000313" key="8">
    <source>
        <dbReference type="Proteomes" id="UP001215280"/>
    </source>
</evidence>
<organism evidence="7 8">
    <name type="scientific">Mycena maculata</name>
    <dbReference type="NCBI Taxonomy" id="230809"/>
    <lineage>
        <taxon>Eukaryota</taxon>
        <taxon>Fungi</taxon>
        <taxon>Dikarya</taxon>
        <taxon>Basidiomycota</taxon>
        <taxon>Agaricomycotina</taxon>
        <taxon>Agaricomycetes</taxon>
        <taxon>Agaricomycetidae</taxon>
        <taxon>Agaricales</taxon>
        <taxon>Marasmiineae</taxon>
        <taxon>Mycenaceae</taxon>
        <taxon>Mycena</taxon>
    </lineage>
</organism>
<dbReference type="PROSITE" id="PS00463">
    <property type="entry name" value="ZN2_CY6_FUNGAL_1"/>
    <property type="match status" value="1"/>
</dbReference>
<dbReference type="CDD" id="cd00067">
    <property type="entry name" value="GAL4"/>
    <property type="match status" value="1"/>
</dbReference>
<accession>A0AAD7KBM8</accession>
<dbReference type="InterPro" id="IPR007219">
    <property type="entry name" value="XnlR_reg_dom"/>
</dbReference>
<keyword evidence="2" id="KW-0479">Metal-binding</keyword>
<keyword evidence="8" id="KW-1185">Reference proteome</keyword>
<comment type="subcellular location">
    <subcellularLocation>
        <location evidence="1">Nucleus</location>
    </subcellularLocation>
</comment>
<feature type="region of interest" description="Disordered" evidence="5">
    <location>
        <begin position="52"/>
        <end position="80"/>
    </location>
</feature>
<evidence type="ECO:0000256" key="5">
    <source>
        <dbReference type="SAM" id="MobiDB-lite"/>
    </source>
</evidence>
<sequence length="782" mass="87812">MSLVEGTKKRRLRGACDICRRQKIRCDSAKMPGNRCSNCVSFNSECTHNLSQLKSQQEDKVPRRKRTANQQSMPPTNEMAAAESTRSLKTANLVDGLLGGTYHAPQDRETLLQLLLEVSRYAKGLEGELDAYRQAQSPSDRTSSTAVSPKSNDADAEEDLGEVVDIEKLPEHIKRITMDAANHRFFGKNSSMLFVREAYRRNSSNNDTSTPRLTRPQFWTTQPWEVSAVEAPVIQKFPPPDLLRDLVEIYFTQLNIYTFLMHRPTFERSIADGLHLRDPRFGATVLGVCALASKNSPDKRVLLPGSHNELSAGYEWFQQIQRPFSGHSVETTSVYDLQLCCLYILFRQTGSDLESCWLLTGIGILHAQDIGAHLHLDSNGQLSVEHEISKRSSSFLSVFDAIVSACFGRLRVAATTGCDLHLPFPCDDQYWESEDPEKAFKQPPGKPALAEYYIAYIRLVKIFTFSWRKDASVLDYTGKKPLGPEVIAELDSRLNKWAEEIPEHLLWNPYMEDDLFFDQSAALYSAYYHVQILIHRPFIRTRADQAPSSSTFRSLAICAAAARSCSHVVDVKSRRGFFPNSHTVKAAFDSAIVLLLNLSGGTRGGLSLDTDRELVDVYKCMGLLHQSERRWQNAGRFYDIICELMNAHNLPLPTFPPLDIPFGQWCADPGSHKPLTVPEQNANNLDSWPEHFLTLPMAVEDLGRLPIYGSLEFPDMNLDKFIPDSIPTTTEAVDGFPVSNLYDPSNPSHTSDEMMDSYLSHWIPYFSGVDGMAQALHGSSGN</sequence>
<dbReference type="Pfam" id="PF04082">
    <property type="entry name" value="Fungal_trans"/>
    <property type="match status" value="1"/>
</dbReference>
<keyword evidence="3" id="KW-0238">DNA-binding</keyword>
<dbReference type="InterPro" id="IPR050987">
    <property type="entry name" value="AtrR-like"/>
</dbReference>
<dbReference type="PANTHER" id="PTHR46910">
    <property type="entry name" value="TRANSCRIPTION FACTOR PDR1"/>
    <property type="match status" value="1"/>
</dbReference>
<dbReference type="CDD" id="cd12148">
    <property type="entry name" value="fungal_TF_MHR"/>
    <property type="match status" value="1"/>
</dbReference>
<proteinExistence type="predicted"/>
<feature type="domain" description="Zn(2)-C6 fungal-type" evidence="6">
    <location>
        <begin position="15"/>
        <end position="48"/>
    </location>
</feature>
<name>A0AAD7KBM8_9AGAR</name>
<dbReference type="InterPro" id="IPR001138">
    <property type="entry name" value="Zn2Cys6_DnaBD"/>
</dbReference>
<dbReference type="GO" id="GO:0006351">
    <property type="term" value="P:DNA-templated transcription"/>
    <property type="evidence" value="ECO:0007669"/>
    <property type="project" value="InterPro"/>
</dbReference>
<dbReference type="GO" id="GO:0003677">
    <property type="term" value="F:DNA binding"/>
    <property type="evidence" value="ECO:0007669"/>
    <property type="project" value="UniProtKB-KW"/>
</dbReference>
<feature type="compositionally biased region" description="Polar residues" evidence="5">
    <location>
        <begin position="134"/>
        <end position="151"/>
    </location>
</feature>
<comment type="caution">
    <text evidence="7">The sequence shown here is derived from an EMBL/GenBank/DDBJ whole genome shotgun (WGS) entry which is preliminary data.</text>
</comment>
<dbReference type="Gene3D" id="4.10.240.10">
    <property type="entry name" value="Zn(2)-C6 fungal-type DNA-binding domain"/>
    <property type="match status" value="1"/>
</dbReference>
<dbReference type="Pfam" id="PF00172">
    <property type="entry name" value="Zn_clus"/>
    <property type="match status" value="1"/>
</dbReference>
<evidence type="ECO:0000313" key="7">
    <source>
        <dbReference type="EMBL" id="KAJ7782338.1"/>
    </source>
</evidence>
<evidence type="ECO:0000256" key="2">
    <source>
        <dbReference type="ARBA" id="ARBA00022723"/>
    </source>
</evidence>
<dbReference type="SUPFAM" id="SSF57701">
    <property type="entry name" value="Zn2/Cys6 DNA-binding domain"/>
    <property type="match status" value="1"/>
</dbReference>
<dbReference type="InterPro" id="IPR036864">
    <property type="entry name" value="Zn2-C6_fun-type_DNA-bd_sf"/>
</dbReference>
<dbReference type="EMBL" id="JARJLG010000003">
    <property type="protein sequence ID" value="KAJ7782338.1"/>
    <property type="molecule type" value="Genomic_DNA"/>
</dbReference>
<dbReference type="GO" id="GO:0008270">
    <property type="term" value="F:zinc ion binding"/>
    <property type="evidence" value="ECO:0007669"/>
    <property type="project" value="InterPro"/>
</dbReference>
<keyword evidence="4" id="KW-0539">Nucleus</keyword>
<dbReference type="PANTHER" id="PTHR46910:SF3">
    <property type="entry name" value="HALOTOLERANCE PROTEIN 9-RELATED"/>
    <property type="match status" value="1"/>
</dbReference>
<dbReference type="GO" id="GO:0005634">
    <property type="term" value="C:nucleus"/>
    <property type="evidence" value="ECO:0007669"/>
    <property type="project" value="UniProtKB-SubCell"/>
</dbReference>
<evidence type="ECO:0000256" key="1">
    <source>
        <dbReference type="ARBA" id="ARBA00004123"/>
    </source>
</evidence>
<evidence type="ECO:0000256" key="3">
    <source>
        <dbReference type="ARBA" id="ARBA00023125"/>
    </source>
</evidence>